<dbReference type="PIRSF" id="PIRSF003230">
    <property type="entry name" value="YbgC"/>
    <property type="match status" value="1"/>
</dbReference>
<dbReference type="OrthoDB" id="9796171at2"/>
<comment type="caution">
    <text evidence="4">The sequence shown here is derived from an EMBL/GenBank/DDBJ whole genome shotgun (WGS) entry which is preliminary data.</text>
</comment>
<dbReference type="PANTHER" id="PTHR31793">
    <property type="entry name" value="4-HYDROXYBENZOYL-COA THIOESTERASE FAMILY MEMBER"/>
    <property type="match status" value="1"/>
</dbReference>
<evidence type="ECO:0000313" key="4">
    <source>
        <dbReference type="EMBL" id="OWW22807.1"/>
    </source>
</evidence>
<dbReference type="Pfam" id="PF03061">
    <property type="entry name" value="4HBT"/>
    <property type="match status" value="1"/>
</dbReference>
<dbReference type="NCBIfam" id="TIGR00051">
    <property type="entry name" value="YbgC/FadM family acyl-CoA thioesterase"/>
    <property type="match status" value="1"/>
</dbReference>
<keyword evidence="5" id="KW-1185">Reference proteome</keyword>
<dbReference type="SUPFAM" id="SSF54637">
    <property type="entry name" value="Thioesterase/thiol ester dehydrase-isomerase"/>
    <property type="match status" value="1"/>
</dbReference>
<dbReference type="Gene3D" id="3.10.129.10">
    <property type="entry name" value="Hotdog Thioesterase"/>
    <property type="match status" value="1"/>
</dbReference>
<name>A0A254TKS1_9BURK</name>
<dbReference type="PANTHER" id="PTHR31793:SF27">
    <property type="entry name" value="NOVEL THIOESTERASE SUPERFAMILY DOMAIN AND SAPOSIN A-TYPE DOMAIN CONTAINING PROTEIN (0610012H03RIK)"/>
    <property type="match status" value="1"/>
</dbReference>
<dbReference type="Proteomes" id="UP000197535">
    <property type="component" value="Unassembled WGS sequence"/>
</dbReference>
<dbReference type="InterPro" id="IPR006684">
    <property type="entry name" value="YbgC/YbaW"/>
</dbReference>
<dbReference type="InterPro" id="IPR029069">
    <property type="entry name" value="HotDog_dom_sf"/>
</dbReference>
<accession>A0A254TKS1</accession>
<feature type="domain" description="Thioesterase" evidence="3">
    <location>
        <begin position="22"/>
        <end position="106"/>
    </location>
</feature>
<evidence type="ECO:0000313" key="5">
    <source>
        <dbReference type="Proteomes" id="UP000197535"/>
    </source>
</evidence>
<proteinExistence type="inferred from homology"/>
<evidence type="ECO:0000259" key="3">
    <source>
        <dbReference type="Pfam" id="PF03061"/>
    </source>
</evidence>
<evidence type="ECO:0000256" key="2">
    <source>
        <dbReference type="ARBA" id="ARBA00022801"/>
    </source>
</evidence>
<reference evidence="4 5" key="1">
    <citation type="submission" date="2016-02" db="EMBL/GenBank/DDBJ databases">
        <authorList>
            <person name="Wen L."/>
            <person name="He K."/>
            <person name="Yang H."/>
        </authorList>
    </citation>
    <scope>NUCLEOTIDE SEQUENCE [LARGE SCALE GENOMIC DNA]</scope>
    <source>
        <strain evidence="4 5">TSA40</strain>
    </source>
</reference>
<dbReference type="GO" id="GO:0047617">
    <property type="term" value="F:fatty acyl-CoA hydrolase activity"/>
    <property type="evidence" value="ECO:0007669"/>
    <property type="project" value="TreeGrafter"/>
</dbReference>
<dbReference type="CDD" id="cd00586">
    <property type="entry name" value="4HBT"/>
    <property type="match status" value="1"/>
</dbReference>
<keyword evidence="2" id="KW-0378">Hydrolase</keyword>
<evidence type="ECO:0000256" key="1">
    <source>
        <dbReference type="ARBA" id="ARBA00005953"/>
    </source>
</evidence>
<protein>
    <submittedName>
        <fullName evidence="4">MFS transporter</fullName>
    </submittedName>
</protein>
<dbReference type="InterPro" id="IPR050563">
    <property type="entry name" value="4-hydroxybenzoyl-CoA_TE"/>
</dbReference>
<gene>
    <name evidence="4" type="ORF">AYR66_11445</name>
</gene>
<dbReference type="AlphaFoldDB" id="A0A254TKS1"/>
<dbReference type="EMBL" id="LSTO01000001">
    <property type="protein sequence ID" value="OWW22807.1"/>
    <property type="molecule type" value="Genomic_DNA"/>
</dbReference>
<sequence length="145" mass="16742">MAREDFSFFHSLRVRWAEVDMQGIVFNGHYLTYFDVAFTEYWRETGLPSVLQQAADGKEMFARKATIEYQAPARFDDVLEIGVRCAGFGRTSVRFVVEIHRGEEHLISGELVYVYAATSIRKGVPWPDAWRETITRFEKLAPEAL</sequence>
<dbReference type="InterPro" id="IPR006683">
    <property type="entry name" value="Thioestr_dom"/>
</dbReference>
<organism evidence="4 5">
    <name type="scientific">Noviherbaspirillum denitrificans</name>
    <dbReference type="NCBI Taxonomy" id="1968433"/>
    <lineage>
        <taxon>Bacteria</taxon>
        <taxon>Pseudomonadati</taxon>
        <taxon>Pseudomonadota</taxon>
        <taxon>Betaproteobacteria</taxon>
        <taxon>Burkholderiales</taxon>
        <taxon>Oxalobacteraceae</taxon>
        <taxon>Noviherbaspirillum</taxon>
    </lineage>
</organism>
<comment type="similarity">
    <text evidence="1">Belongs to the 4-hydroxybenzoyl-CoA thioesterase family.</text>
</comment>